<comment type="caution">
    <text evidence="5">The sequence shown here is derived from an EMBL/GenBank/DDBJ whole genome shotgun (WGS) entry which is preliminary data.</text>
</comment>
<keyword evidence="4" id="KW-0812">Transmembrane</keyword>
<evidence type="ECO:0000256" key="3">
    <source>
        <dbReference type="ARBA" id="ARBA00022737"/>
    </source>
</evidence>
<dbReference type="PROSITE" id="PS51450">
    <property type="entry name" value="LRR"/>
    <property type="match status" value="1"/>
</dbReference>
<accession>A0A4Y2MSK9</accession>
<organism evidence="5 6">
    <name type="scientific">Araneus ventricosus</name>
    <name type="common">Orbweaver spider</name>
    <name type="synonym">Epeira ventricosa</name>
    <dbReference type="NCBI Taxonomy" id="182803"/>
    <lineage>
        <taxon>Eukaryota</taxon>
        <taxon>Metazoa</taxon>
        <taxon>Ecdysozoa</taxon>
        <taxon>Arthropoda</taxon>
        <taxon>Chelicerata</taxon>
        <taxon>Arachnida</taxon>
        <taxon>Araneae</taxon>
        <taxon>Araneomorphae</taxon>
        <taxon>Entelegynae</taxon>
        <taxon>Araneoidea</taxon>
        <taxon>Araneidae</taxon>
        <taxon>Araneus</taxon>
    </lineage>
</organism>
<keyword evidence="4" id="KW-0472">Membrane</keyword>
<dbReference type="PANTHER" id="PTHR24364">
    <property type="entry name" value="LP06937P"/>
    <property type="match status" value="1"/>
</dbReference>
<dbReference type="SMART" id="SM00369">
    <property type="entry name" value="LRR_TYP"/>
    <property type="match status" value="4"/>
</dbReference>
<keyword evidence="3" id="KW-0677">Repeat</keyword>
<proteinExistence type="predicted"/>
<gene>
    <name evidence="5" type="ORF">AVEN_216050_1</name>
</gene>
<protein>
    <recommendedName>
        <fullName evidence="7">Trophoblast glycoprotein</fullName>
    </recommendedName>
</protein>
<dbReference type="OrthoDB" id="8861968at2759"/>
<dbReference type="InterPro" id="IPR001611">
    <property type="entry name" value="Leu-rich_rpt"/>
</dbReference>
<keyword evidence="2" id="KW-0732">Signal</keyword>
<dbReference type="InterPro" id="IPR052286">
    <property type="entry name" value="Wnt_signaling_inhibitor"/>
</dbReference>
<name>A0A4Y2MSK9_ARAVE</name>
<dbReference type="Pfam" id="PF13855">
    <property type="entry name" value="LRR_8"/>
    <property type="match status" value="1"/>
</dbReference>
<dbReference type="AlphaFoldDB" id="A0A4Y2MSK9"/>
<sequence>MEVELIVDDLKGVNLQEAKGTTDNLQRTLDIVSNNLPVCASIISLPVDPVLICATDNFLFAIDARSQTGCALPDQSFLLVLLLLIAFRGNSPLVNYSLLIKWYVTTVEVISSNGIPVDRCSRRDFHLTRPKACIREKGPTMVTLRFVVITQFLFVLAHRLSWAFSSTECPSEFQGMCKCGYVSIAHGRKQTYVVNCTNEGFDNTIMLRSLPPETEVLIFVGNEIKDLPLNVFGQETIYDKLHTIDFSNNHIQTIKGRTFHNVANVTKLILNDNDLYIVSKDHHPRMFSNFVNLRELHLRNAFTEKIKAGDYLNNLAEIFENSSLNHLRVLNMENNEISGIYHGEFCSLPALEELYLGDNHLKDIPMNFSCLKYLKMLDVGNNFIPYLSDQTIKSLENTKHLKLNLTANPFRCDCRMTNTYHWMKSTPLNLVNKEHFYCFEGFPPNVGKTVLSIHPNDFQCVPTLIQIEYHSSASIILTVGLLCLVVLLGVLIYKNRVTVGTYMHRAFQPIRSKFHYVSLERRDGTMDV</sequence>
<feature type="transmembrane region" description="Helical" evidence="4">
    <location>
        <begin position="473"/>
        <end position="493"/>
    </location>
</feature>
<dbReference type="InterPro" id="IPR003591">
    <property type="entry name" value="Leu-rich_rpt_typical-subtyp"/>
</dbReference>
<evidence type="ECO:0000256" key="4">
    <source>
        <dbReference type="SAM" id="Phobius"/>
    </source>
</evidence>
<dbReference type="Gene3D" id="3.80.10.10">
    <property type="entry name" value="Ribonuclease Inhibitor"/>
    <property type="match status" value="1"/>
</dbReference>
<evidence type="ECO:0000256" key="2">
    <source>
        <dbReference type="ARBA" id="ARBA00022729"/>
    </source>
</evidence>
<dbReference type="InterPro" id="IPR032675">
    <property type="entry name" value="LRR_dom_sf"/>
</dbReference>
<evidence type="ECO:0008006" key="7">
    <source>
        <dbReference type="Google" id="ProtNLM"/>
    </source>
</evidence>
<keyword evidence="1" id="KW-0433">Leucine-rich repeat</keyword>
<keyword evidence="4" id="KW-1133">Transmembrane helix</keyword>
<dbReference type="Proteomes" id="UP000499080">
    <property type="component" value="Unassembled WGS sequence"/>
</dbReference>
<dbReference type="GO" id="GO:0016020">
    <property type="term" value="C:membrane"/>
    <property type="evidence" value="ECO:0007669"/>
    <property type="project" value="TreeGrafter"/>
</dbReference>
<keyword evidence="6" id="KW-1185">Reference proteome</keyword>
<evidence type="ECO:0000313" key="6">
    <source>
        <dbReference type="Proteomes" id="UP000499080"/>
    </source>
</evidence>
<evidence type="ECO:0000313" key="5">
    <source>
        <dbReference type="EMBL" id="GBN29304.1"/>
    </source>
</evidence>
<dbReference type="SUPFAM" id="SSF52058">
    <property type="entry name" value="L domain-like"/>
    <property type="match status" value="1"/>
</dbReference>
<evidence type="ECO:0000256" key="1">
    <source>
        <dbReference type="ARBA" id="ARBA00022614"/>
    </source>
</evidence>
<reference evidence="5 6" key="1">
    <citation type="journal article" date="2019" name="Sci. Rep.">
        <title>Orb-weaving spider Araneus ventricosus genome elucidates the spidroin gene catalogue.</title>
        <authorList>
            <person name="Kono N."/>
            <person name="Nakamura H."/>
            <person name="Ohtoshi R."/>
            <person name="Moran D.A.P."/>
            <person name="Shinohara A."/>
            <person name="Yoshida Y."/>
            <person name="Fujiwara M."/>
            <person name="Mori M."/>
            <person name="Tomita M."/>
            <person name="Arakawa K."/>
        </authorList>
    </citation>
    <scope>NUCLEOTIDE SEQUENCE [LARGE SCALE GENOMIC DNA]</scope>
</reference>
<dbReference type="EMBL" id="BGPR01007761">
    <property type="protein sequence ID" value="GBN29304.1"/>
    <property type="molecule type" value="Genomic_DNA"/>
</dbReference>
<dbReference type="PANTHER" id="PTHR24364:SF18">
    <property type="entry name" value="LP06937P"/>
    <property type="match status" value="1"/>
</dbReference>